<keyword evidence="2" id="KW-0689">Ribosomal protein</keyword>
<sequence>MISATSVIAARLAVALASNIGHEVGQGTVVDQAVEGANAQAGILMSPLKKPPVFAKVPTAVQIAVVLVLESPIVDPGVGAQVLVSIPFLKKPLTDATSPRVVPSAMVLVSEALIAIARGGASLGPARADARTELLVLSASNYGVFLQLVLSWFDYGVFHC</sequence>
<reference evidence="2 3" key="1">
    <citation type="submission" date="2019-12" db="EMBL/GenBank/DDBJ databases">
        <authorList>
            <person name="Alioto T."/>
            <person name="Alioto T."/>
            <person name="Gomez Garrido J."/>
        </authorList>
    </citation>
    <scope>NUCLEOTIDE SEQUENCE [LARGE SCALE GENOMIC DNA]</scope>
</reference>
<keyword evidence="2" id="KW-0687">Ribonucleoprotein</keyword>
<evidence type="ECO:0000256" key="1">
    <source>
        <dbReference type="SAM" id="SignalP"/>
    </source>
</evidence>
<dbReference type="AlphaFoldDB" id="A0A8S0UHJ2"/>
<name>A0A8S0UHJ2_OLEEU</name>
<keyword evidence="3" id="KW-1185">Reference proteome</keyword>
<dbReference type="Gramene" id="OE9A022614T1">
    <property type="protein sequence ID" value="OE9A022614C1"/>
    <property type="gene ID" value="OE9A022614"/>
</dbReference>
<feature type="signal peptide" evidence="1">
    <location>
        <begin position="1"/>
        <end position="17"/>
    </location>
</feature>
<accession>A0A8S0UHJ2</accession>
<keyword evidence="1" id="KW-0732">Signal</keyword>
<comment type="caution">
    <text evidence="2">The sequence shown here is derived from an EMBL/GenBank/DDBJ whole genome shotgun (WGS) entry which is preliminary data.</text>
</comment>
<gene>
    <name evidence="2" type="ORF">OLEA9_A022614</name>
</gene>
<evidence type="ECO:0000313" key="2">
    <source>
        <dbReference type="EMBL" id="CAA3016141.1"/>
    </source>
</evidence>
<proteinExistence type="predicted"/>
<dbReference type="GO" id="GO:0005840">
    <property type="term" value="C:ribosome"/>
    <property type="evidence" value="ECO:0007669"/>
    <property type="project" value="UniProtKB-KW"/>
</dbReference>
<dbReference type="EMBL" id="CACTIH010007594">
    <property type="protein sequence ID" value="CAA3016141.1"/>
    <property type="molecule type" value="Genomic_DNA"/>
</dbReference>
<evidence type="ECO:0000313" key="3">
    <source>
        <dbReference type="Proteomes" id="UP000594638"/>
    </source>
</evidence>
<feature type="chain" id="PRO_5035857675" evidence="1">
    <location>
        <begin position="18"/>
        <end position="160"/>
    </location>
</feature>
<organism evidence="2 3">
    <name type="scientific">Olea europaea subsp. europaea</name>
    <dbReference type="NCBI Taxonomy" id="158383"/>
    <lineage>
        <taxon>Eukaryota</taxon>
        <taxon>Viridiplantae</taxon>
        <taxon>Streptophyta</taxon>
        <taxon>Embryophyta</taxon>
        <taxon>Tracheophyta</taxon>
        <taxon>Spermatophyta</taxon>
        <taxon>Magnoliopsida</taxon>
        <taxon>eudicotyledons</taxon>
        <taxon>Gunneridae</taxon>
        <taxon>Pentapetalae</taxon>
        <taxon>asterids</taxon>
        <taxon>lamiids</taxon>
        <taxon>Lamiales</taxon>
        <taxon>Oleaceae</taxon>
        <taxon>Oleeae</taxon>
        <taxon>Olea</taxon>
    </lineage>
</organism>
<protein>
    <submittedName>
        <fullName evidence="2">60S ribosomal protein L23</fullName>
    </submittedName>
</protein>
<dbReference type="Proteomes" id="UP000594638">
    <property type="component" value="Unassembled WGS sequence"/>
</dbReference>